<feature type="transmembrane region" description="Helical" evidence="1">
    <location>
        <begin position="39"/>
        <end position="61"/>
    </location>
</feature>
<evidence type="ECO:0000313" key="3">
    <source>
        <dbReference type="Proteomes" id="UP000294847"/>
    </source>
</evidence>
<keyword evidence="1" id="KW-1133">Transmembrane helix</keyword>
<name>A0A4P7NLG9_PYROR</name>
<organism evidence="2 3">
    <name type="scientific">Pyricularia oryzae</name>
    <name type="common">Rice blast fungus</name>
    <name type="synonym">Magnaporthe oryzae</name>
    <dbReference type="NCBI Taxonomy" id="318829"/>
    <lineage>
        <taxon>Eukaryota</taxon>
        <taxon>Fungi</taxon>
        <taxon>Dikarya</taxon>
        <taxon>Ascomycota</taxon>
        <taxon>Pezizomycotina</taxon>
        <taxon>Sordariomycetes</taxon>
        <taxon>Sordariomycetidae</taxon>
        <taxon>Magnaporthales</taxon>
        <taxon>Pyriculariaceae</taxon>
        <taxon>Pyricularia</taxon>
    </lineage>
</organism>
<keyword evidence="1" id="KW-0812">Transmembrane</keyword>
<accession>A0A4P7NLG9</accession>
<dbReference type="AlphaFoldDB" id="A0A4P7NLG9"/>
<keyword evidence="1" id="KW-0472">Membrane</keyword>
<reference evidence="2 3" key="1">
    <citation type="journal article" date="2019" name="Mol. Biol. Evol.">
        <title>Blast fungal genomes show frequent chromosomal changes, gene gains and losses, and effector gene turnover.</title>
        <authorList>
            <person name="Gomez Luciano L.B."/>
            <person name="Jason Tsai I."/>
            <person name="Chuma I."/>
            <person name="Tosa Y."/>
            <person name="Chen Y.H."/>
            <person name="Li J.Y."/>
            <person name="Li M.Y."/>
            <person name="Jade Lu M.Y."/>
            <person name="Nakayashiki H."/>
            <person name="Li W.H."/>
        </authorList>
    </citation>
    <scope>NUCLEOTIDE SEQUENCE [LARGE SCALE GENOMIC DNA]</scope>
    <source>
        <strain evidence="2">MZ5-1-6</strain>
    </source>
</reference>
<evidence type="ECO:0000256" key="1">
    <source>
        <dbReference type="SAM" id="Phobius"/>
    </source>
</evidence>
<dbReference type="Proteomes" id="UP000294847">
    <property type="component" value="Chromosome 5"/>
</dbReference>
<proteinExistence type="predicted"/>
<protein>
    <submittedName>
        <fullName evidence="2">Uncharacterized protein</fullName>
    </submittedName>
</protein>
<evidence type="ECO:0000313" key="2">
    <source>
        <dbReference type="EMBL" id="QBZ62879.1"/>
    </source>
</evidence>
<dbReference type="EMBL" id="CP034208">
    <property type="protein sequence ID" value="QBZ62879.1"/>
    <property type="molecule type" value="Genomic_DNA"/>
</dbReference>
<sequence>MLNLAPGIGYLLEPSNPQLVVTMPSAKSPIISDDALNKLWIGLVSVEFALVIGVLVLALWARVRPRRQGYSPI</sequence>
<gene>
    <name evidence="2" type="ORF">PoMZ_11766</name>
</gene>